<dbReference type="EMBL" id="JARBHB010000001">
    <property type="protein sequence ID" value="KAJ8897063.1"/>
    <property type="molecule type" value="Genomic_DNA"/>
</dbReference>
<dbReference type="Proteomes" id="UP001159363">
    <property type="component" value="Chromosome 1"/>
</dbReference>
<accession>A0ABQ9IK35</accession>
<evidence type="ECO:0000313" key="2">
    <source>
        <dbReference type="Proteomes" id="UP001159363"/>
    </source>
</evidence>
<proteinExistence type="predicted"/>
<evidence type="ECO:0000313" key="1">
    <source>
        <dbReference type="EMBL" id="KAJ8897063.1"/>
    </source>
</evidence>
<organism evidence="1 2">
    <name type="scientific">Dryococelus australis</name>
    <dbReference type="NCBI Taxonomy" id="614101"/>
    <lineage>
        <taxon>Eukaryota</taxon>
        <taxon>Metazoa</taxon>
        <taxon>Ecdysozoa</taxon>
        <taxon>Arthropoda</taxon>
        <taxon>Hexapoda</taxon>
        <taxon>Insecta</taxon>
        <taxon>Pterygota</taxon>
        <taxon>Neoptera</taxon>
        <taxon>Polyneoptera</taxon>
        <taxon>Phasmatodea</taxon>
        <taxon>Verophasmatodea</taxon>
        <taxon>Anareolatae</taxon>
        <taxon>Phasmatidae</taxon>
        <taxon>Eurycanthinae</taxon>
        <taxon>Dryococelus</taxon>
    </lineage>
</organism>
<dbReference type="Gene3D" id="3.30.420.10">
    <property type="entry name" value="Ribonuclease H-like superfamily/Ribonuclease H"/>
    <property type="match status" value="1"/>
</dbReference>
<comment type="caution">
    <text evidence="1">The sequence shown here is derived from an EMBL/GenBank/DDBJ whole genome shotgun (WGS) entry which is preliminary data.</text>
</comment>
<protein>
    <recommendedName>
        <fullName evidence="3">Tc1-like transposase DDE domain-containing protein</fullName>
    </recommendedName>
</protein>
<name>A0ABQ9IK35_9NEOP</name>
<evidence type="ECO:0008006" key="3">
    <source>
        <dbReference type="Google" id="ProtNLM"/>
    </source>
</evidence>
<keyword evidence="2" id="KW-1185">Reference proteome</keyword>
<gene>
    <name evidence="1" type="ORF">PR048_002409</name>
</gene>
<reference evidence="1 2" key="1">
    <citation type="submission" date="2023-02" db="EMBL/GenBank/DDBJ databases">
        <title>LHISI_Scaffold_Assembly.</title>
        <authorList>
            <person name="Stuart O.P."/>
            <person name="Cleave R."/>
            <person name="Magrath M.J.L."/>
            <person name="Mikheyev A.S."/>
        </authorList>
    </citation>
    <scope>NUCLEOTIDE SEQUENCE [LARGE SCALE GENOMIC DNA]</scope>
    <source>
        <strain evidence="1">Daus_M_001</strain>
        <tissue evidence="1">Leg muscle</tissue>
    </source>
</reference>
<dbReference type="InterPro" id="IPR036397">
    <property type="entry name" value="RNaseH_sf"/>
</dbReference>
<sequence length="487" mass="55088">MLRTIVRPFCDEIGEELILVDDNAGPHRTGVVLTFLQESDIARTQWPAMSTDMNCIEHAWGMLKHAIAQRPHPPMSRQEVIEAAVKKWDHLPHDSLENLTCGMTRRVRPSWTSMAATFLTESSNCGKMQTPPEGRSYATARNPSLHLECNGLPTLRATAEVQGPEFQQRARVIIGHRRRIVVSPGLTNLGHYKNSLKYRKLFRNVMSIQRGELRVSELRVIAIMTQHSRHWPLFRVKRFGRLLTARTSELMRFIEVIMEQRQNEGAGETGDLRENPLTNGMVRHDSHLRKFEDTHLLAVDEPHELSCGFRAAGSAVHAHSIADLVAWSATADAWTLLGQRCTTQHSAALVTNTLPAYTSQTPPFTLPISDIGYPRWMSDSHARLPPRRIGFNPRPVTEFSQVRIVPDDTVDPRVFSGISRFLRPFIPVPLHLHLNNPHRLSRPRCASVVKVYREWTNGAIGNNCSGNCAAPRAIDVRGERRLRRCVT</sequence>